<reference evidence="2 4" key="1">
    <citation type="submission" date="2017-11" db="EMBL/GenBank/DDBJ databases">
        <title>The genome of Rhizophagus clarus HR1 reveals common genetic basis of auxotrophy among arbuscular mycorrhizal fungi.</title>
        <authorList>
            <person name="Kobayashi Y."/>
        </authorList>
    </citation>
    <scope>NUCLEOTIDE SEQUENCE [LARGE SCALE GENOMIC DNA]</scope>
    <source>
        <strain evidence="2 4">HR1</strain>
    </source>
</reference>
<proteinExistence type="predicted"/>
<dbReference type="Proteomes" id="UP000247702">
    <property type="component" value="Unassembled WGS sequence"/>
</dbReference>
<evidence type="ECO:0000256" key="1">
    <source>
        <dbReference type="SAM" id="MobiDB-lite"/>
    </source>
</evidence>
<name>A0A2Z6RQ77_9GLOM</name>
<reference evidence="3" key="2">
    <citation type="submission" date="2019-10" db="EMBL/GenBank/DDBJ databases">
        <title>Conservation and host-specific expression of non-tandemly repeated heterogenous ribosome RNA gene in arbuscular mycorrhizal fungi.</title>
        <authorList>
            <person name="Maeda T."/>
            <person name="Kobayashi Y."/>
            <person name="Nakagawa T."/>
            <person name="Ezawa T."/>
            <person name="Yamaguchi K."/>
            <person name="Bino T."/>
            <person name="Nishimoto Y."/>
            <person name="Shigenobu S."/>
            <person name="Kawaguchi M."/>
        </authorList>
    </citation>
    <scope>NUCLEOTIDE SEQUENCE</scope>
    <source>
        <strain evidence="3">HR1</strain>
    </source>
</reference>
<comment type="caution">
    <text evidence="2">The sequence shown here is derived from an EMBL/GenBank/DDBJ whole genome shotgun (WGS) entry which is preliminary data.</text>
</comment>
<evidence type="ECO:0000313" key="2">
    <source>
        <dbReference type="EMBL" id="GBC05198.1"/>
    </source>
</evidence>
<organism evidence="2 4">
    <name type="scientific">Rhizophagus clarus</name>
    <dbReference type="NCBI Taxonomy" id="94130"/>
    <lineage>
        <taxon>Eukaryota</taxon>
        <taxon>Fungi</taxon>
        <taxon>Fungi incertae sedis</taxon>
        <taxon>Mucoromycota</taxon>
        <taxon>Glomeromycotina</taxon>
        <taxon>Glomeromycetes</taxon>
        <taxon>Glomerales</taxon>
        <taxon>Glomeraceae</taxon>
        <taxon>Rhizophagus</taxon>
    </lineage>
</organism>
<dbReference type="EMBL" id="BEXD01003993">
    <property type="protein sequence ID" value="GBC05198.1"/>
    <property type="molecule type" value="Genomic_DNA"/>
</dbReference>
<sequence length="70" mass="7778">MSSAVSGTTSDSQMLRKTRNFESNLALHCNEAPLNVKLEYMEILATSNTSTNRRQISNTDSLTGIDSRRI</sequence>
<gene>
    <name evidence="3" type="ORF">RCL2_000336900</name>
    <name evidence="2" type="ORF">RclHR1_00610010</name>
</gene>
<dbReference type="AlphaFoldDB" id="A0A2Z6RQ77"/>
<dbReference type="Proteomes" id="UP000615446">
    <property type="component" value="Unassembled WGS sequence"/>
</dbReference>
<protein>
    <submittedName>
        <fullName evidence="2">Uncharacterized protein</fullName>
    </submittedName>
</protein>
<feature type="compositionally biased region" description="Polar residues" evidence="1">
    <location>
        <begin position="47"/>
        <end position="64"/>
    </location>
</feature>
<keyword evidence="4" id="KW-1185">Reference proteome</keyword>
<evidence type="ECO:0000313" key="4">
    <source>
        <dbReference type="Proteomes" id="UP000247702"/>
    </source>
</evidence>
<evidence type="ECO:0000313" key="3">
    <source>
        <dbReference type="EMBL" id="GES75966.1"/>
    </source>
</evidence>
<dbReference type="EMBL" id="BLAL01000018">
    <property type="protein sequence ID" value="GES75966.1"/>
    <property type="molecule type" value="Genomic_DNA"/>
</dbReference>
<accession>A0A2Z6RQ77</accession>
<feature type="region of interest" description="Disordered" evidence="1">
    <location>
        <begin position="47"/>
        <end position="70"/>
    </location>
</feature>